<evidence type="ECO:0000313" key="2">
    <source>
        <dbReference type="EMBL" id="KAF5835755.1"/>
    </source>
</evidence>
<feature type="compositionally biased region" description="Polar residues" evidence="1">
    <location>
        <begin position="46"/>
        <end position="55"/>
    </location>
</feature>
<dbReference type="EMBL" id="MU069690">
    <property type="protein sequence ID" value="KAF5835755.1"/>
    <property type="molecule type" value="Genomic_DNA"/>
</dbReference>
<dbReference type="InterPro" id="IPR025638">
    <property type="entry name" value="DUF4336"/>
</dbReference>
<dbReference type="PANTHER" id="PTHR33835:SF2">
    <property type="entry name" value="LYSINE-TRNA LIGASE"/>
    <property type="match status" value="1"/>
</dbReference>
<protein>
    <recommendedName>
        <fullName evidence="4">DUF4336 domain-containing protein</fullName>
    </recommendedName>
</protein>
<name>A0ABQ7GMC2_DUNSA</name>
<accession>A0ABQ7GMC2</accession>
<evidence type="ECO:0008006" key="4">
    <source>
        <dbReference type="Google" id="ProtNLM"/>
    </source>
</evidence>
<sequence length="501" mass="55989">MQCLRGGPQWGLHPQSPHPGANPGWMGSKGVGRPLHSRPCSAVKKGTTSKGISRATTSIKPKTKSITRKTQQESDSSEVRRTPAPQEDEEDPSEQQPRLNQFYAFITGFPFPLGPTLTRKTCRYEVEKGTIWTFEQTQALELFNVFIPVRMTVIKLKSGGLWVHAPVAPTAECVRLVKELDAPVEYIVLPTYAYEHKAFVGPFSREFPKAKVYVTPYQWSFPLNLPLQFFGIFPDGELISDDLDTPWADEIEQKLFAPPPISRASKSIRLTEMAFFHKRTKTLLVTDALLRVTEQVPEVVPKYALLELARDGLLNRSIAGDRTPEEVKQIAKPQPAPDTIGSRIKGWKRMALLVLYFGPSNLLEPEASFAAVANRLIVGPVVETLVFSKVPATTRRWVDSICNNWDFNKVIPCHFDGPIPAKPADVKRAFTFVYEMTEDLDEESKPANNGLLSSLASLLTSLFKREEKLVRPVVFPDGDIKALRDLNQLLIKTGVVKANAD</sequence>
<dbReference type="Pfam" id="PF14234">
    <property type="entry name" value="DUF4336"/>
    <property type="match status" value="2"/>
</dbReference>
<proteinExistence type="predicted"/>
<dbReference type="Proteomes" id="UP000815325">
    <property type="component" value="Unassembled WGS sequence"/>
</dbReference>
<organism evidence="2 3">
    <name type="scientific">Dunaliella salina</name>
    <name type="common">Green alga</name>
    <name type="synonym">Protococcus salinus</name>
    <dbReference type="NCBI Taxonomy" id="3046"/>
    <lineage>
        <taxon>Eukaryota</taxon>
        <taxon>Viridiplantae</taxon>
        <taxon>Chlorophyta</taxon>
        <taxon>core chlorophytes</taxon>
        <taxon>Chlorophyceae</taxon>
        <taxon>CS clade</taxon>
        <taxon>Chlamydomonadales</taxon>
        <taxon>Dunaliellaceae</taxon>
        <taxon>Dunaliella</taxon>
    </lineage>
</organism>
<feature type="region of interest" description="Disordered" evidence="1">
    <location>
        <begin position="1"/>
        <end position="95"/>
    </location>
</feature>
<evidence type="ECO:0000313" key="3">
    <source>
        <dbReference type="Proteomes" id="UP000815325"/>
    </source>
</evidence>
<comment type="caution">
    <text evidence="2">The sequence shown here is derived from an EMBL/GenBank/DDBJ whole genome shotgun (WGS) entry which is preliminary data.</text>
</comment>
<keyword evidence="3" id="KW-1185">Reference proteome</keyword>
<evidence type="ECO:0000256" key="1">
    <source>
        <dbReference type="SAM" id="MobiDB-lite"/>
    </source>
</evidence>
<reference evidence="2" key="1">
    <citation type="submission" date="2017-08" db="EMBL/GenBank/DDBJ databases">
        <authorList>
            <person name="Polle J.E."/>
            <person name="Barry K."/>
            <person name="Cushman J."/>
            <person name="Schmutz J."/>
            <person name="Tran D."/>
            <person name="Hathwaick L.T."/>
            <person name="Yim W.C."/>
            <person name="Jenkins J."/>
            <person name="Mckie-Krisberg Z.M."/>
            <person name="Prochnik S."/>
            <person name="Lindquist E."/>
            <person name="Dockter R.B."/>
            <person name="Adam C."/>
            <person name="Molina H."/>
            <person name="Bunkerborg J."/>
            <person name="Jin E."/>
            <person name="Buchheim M."/>
            <person name="Magnuson J."/>
        </authorList>
    </citation>
    <scope>NUCLEOTIDE SEQUENCE</scope>
    <source>
        <strain evidence="2">CCAP 19/18</strain>
    </source>
</reference>
<gene>
    <name evidence="2" type="ORF">DUNSADRAFT_6936</name>
</gene>
<dbReference type="PANTHER" id="PTHR33835">
    <property type="entry name" value="YALI0C07656P"/>
    <property type="match status" value="1"/>
</dbReference>